<proteinExistence type="predicted"/>
<name>A0A8I1FQ64_9PSED</name>
<dbReference type="InterPro" id="IPR027417">
    <property type="entry name" value="P-loop_NTPase"/>
</dbReference>
<accession>A0A8I1FQ64</accession>
<dbReference type="RefSeq" id="WP_130871437.1">
    <property type="nucleotide sequence ID" value="NZ_JAEKCZ010000019.1"/>
</dbReference>
<dbReference type="SUPFAM" id="SSF52540">
    <property type="entry name" value="P-loop containing nucleoside triphosphate hydrolases"/>
    <property type="match status" value="1"/>
</dbReference>
<evidence type="ECO:0000313" key="1">
    <source>
        <dbReference type="EMBL" id="MBJ2258637.1"/>
    </source>
</evidence>
<dbReference type="Proteomes" id="UP000658390">
    <property type="component" value="Unassembled WGS sequence"/>
</dbReference>
<protein>
    <submittedName>
        <fullName evidence="1">Uncharacterized protein</fullName>
    </submittedName>
</protein>
<comment type="caution">
    <text evidence="1">The sequence shown here is derived from an EMBL/GenBank/DDBJ whole genome shotgun (WGS) entry which is preliminary data.</text>
</comment>
<dbReference type="GeneID" id="89544787"/>
<dbReference type="EMBL" id="JAEKCZ010000019">
    <property type="protein sequence ID" value="MBJ2258637.1"/>
    <property type="molecule type" value="Genomic_DNA"/>
</dbReference>
<organism evidence="1 2">
    <name type="scientific">Pseudomonas psychrophila</name>
    <dbReference type="NCBI Taxonomy" id="122355"/>
    <lineage>
        <taxon>Bacteria</taxon>
        <taxon>Pseudomonadati</taxon>
        <taxon>Pseudomonadota</taxon>
        <taxon>Gammaproteobacteria</taxon>
        <taxon>Pseudomonadales</taxon>
        <taxon>Pseudomonadaceae</taxon>
        <taxon>Pseudomonas</taxon>
    </lineage>
</organism>
<gene>
    <name evidence="1" type="ORF">JFT45_19200</name>
</gene>
<evidence type="ECO:0000313" key="2">
    <source>
        <dbReference type="Proteomes" id="UP000658390"/>
    </source>
</evidence>
<dbReference type="AlphaFoldDB" id="A0A8I1FQ64"/>
<sequence length="243" mass="26987">MKYLLCPKQYLAEQNVLGGFSANVPTILGGETWTGKTTVAKRLVKNSDRAQVYAAYVPGRFTKAYDNVYSAFAAALGLPLNSHFMSFRNVEHALEDLIGGREFRLVFDDASVHFGGGAEQRNNSIDLVGALLQRFQNLKILAVSGPYILDGDLKKIVAKEARYVDIGLWQDDQQFRTFISRVGETCGFKRSQLLNDDFIKGLLVRSHGASGALIQILQTLARNSSYKACPSLPVQCLRNTWNF</sequence>
<reference evidence="1" key="1">
    <citation type="submission" date="2020-12" db="EMBL/GenBank/DDBJ databases">
        <title>Antibiotic resistance and phylogeny of Pseudomonas spp. isolated over three decades from chicken meat in the Norwegian food chain.</title>
        <authorList>
            <person name="Moen B."/>
        </authorList>
    </citation>
    <scope>NUCLEOTIDE SEQUENCE</scope>
    <source>
        <strain evidence="1">MF6762</strain>
    </source>
</reference>